<proteinExistence type="predicted"/>
<reference evidence="1" key="1">
    <citation type="submission" date="2023-03" db="EMBL/GenBank/DDBJ databases">
        <title>Massive genome expansion in bonnet fungi (Mycena s.s.) driven by repeated elements and novel gene families across ecological guilds.</title>
        <authorList>
            <consortium name="Lawrence Berkeley National Laboratory"/>
            <person name="Harder C.B."/>
            <person name="Miyauchi S."/>
            <person name="Viragh M."/>
            <person name="Kuo A."/>
            <person name="Thoen E."/>
            <person name="Andreopoulos B."/>
            <person name="Lu D."/>
            <person name="Skrede I."/>
            <person name="Drula E."/>
            <person name="Henrissat B."/>
            <person name="Morin E."/>
            <person name="Kohler A."/>
            <person name="Barry K."/>
            <person name="LaButti K."/>
            <person name="Morin E."/>
            <person name="Salamov A."/>
            <person name="Lipzen A."/>
            <person name="Mereny Z."/>
            <person name="Hegedus B."/>
            <person name="Baldrian P."/>
            <person name="Stursova M."/>
            <person name="Weitz H."/>
            <person name="Taylor A."/>
            <person name="Grigoriev I.V."/>
            <person name="Nagy L.G."/>
            <person name="Martin F."/>
            <person name="Kauserud H."/>
        </authorList>
    </citation>
    <scope>NUCLEOTIDE SEQUENCE</scope>
    <source>
        <strain evidence="1">CBHHK002</strain>
    </source>
</reference>
<organism evidence="1 2">
    <name type="scientific">Mycena albidolilacea</name>
    <dbReference type="NCBI Taxonomy" id="1033008"/>
    <lineage>
        <taxon>Eukaryota</taxon>
        <taxon>Fungi</taxon>
        <taxon>Dikarya</taxon>
        <taxon>Basidiomycota</taxon>
        <taxon>Agaricomycotina</taxon>
        <taxon>Agaricomycetes</taxon>
        <taxon>Agaricomycetidae</taxon>
        <taxon>Agaricales</taxon>
        <taxon>Marasmiineae</taxon>
        <taxon>Mycenaceae</taxon>
        <taxon>Mycena</taxon>
    </lineage>
</organism>
<dbReference type="Proteomes" id="UP001218218">
    <property type="component" value="Unassembled WGS sequence"/>
</dbReference>
<name>A0AAD7ANS1_9AGAR</name>
<keyword evidence="2" id="KW-1185">Reference proteome</keyword>
<gene>
    <name evidence="1" type="ORF">DFH08DRAFT_630905</name>
</gene>
<feature type="non-terminal residue" evidence="1">
    <location>
        <position position="83"/>
    </location>
</feature>
<accession>A0AAD7ANS1</accession>
<sequence>LTGERIHDKCFVCGPNGVHCQPPLPPYPQEWDYFIDDRKTASISRKLNNIFSLTAIGVYDGDFMKFPDGVAAVTLSGGRTYHR</sequence>
<protein>
    <submittedName>
        <fullName evidence="1">Uncharacterized protein</fullName>
    </submittedName>
</protein>
<feature type="non-terminal residue" evidence="1">
    <location>
        <position position="1"/>
    </location>
</feature>
<comment type="caution">
    <text evidence="1">The sequence shown here is derived from an EMBL/GenBank/DDBJ whole genome shotgun (WGS) entry which is preliminary data.</text>
</comment>
<evidence type="ECO:0000313" key="1">
    <source>
        <dbReference type="EMBL" id="KAJ7362944.1"/>
    </source>
</evidence>
<dbReference type="EMBL" id="JARIHO010000004">
    <property type="protein sequence ID" value="KAJ7362944.1"/>
    <property type="molecule type" value="Genomic_DNA"/>
</dbReference>
<dbReference type="AlphaFoldDB" id="A0AAD7ANS1"/>
<evidence type="ECO:0000313" key="2">
    <source>
        <dbReference type="Proteomes" id="UP001218218"/>
    </source>
</evidence>